<evidence type="ECO:0000256" key="4">
    <source>
        <dbReference type="ARBA" id="ARBA00022490"/>
    </source>
</evidence>
<dbReference type="InterPro" id="IPR014729">
    <property type="entry name" value="Rossmann-like_a/b/a_fold"/>
</dbReference>
<dbReference type="SUPFAM" id="SSF52374">
    <property type="entry name" value="Nucleotidylyl transferase"/>
    <property type="match status" value="1"/>
</dbReference>
<name>A0A381SK92_9ZZZZ</name>
<dbReference type="Pfam" id="PF00749">
    <property type="entry name" value="tRNA-synt_1c"/>
    <property type="match status" value="1"/>
</dbReference>
<keyword evidence="5" id="KW-0436">Ligase</keyword>
<dbReference type="Pfam" id="PF19269">
    <property type="entry name" value="Anticodon_2"/>
    <property type="match status" value="1"/>
</dbReference>
<dbReference type="GO" id="GO:0008270">
    <property type="term" value="F:zinc ion binding"/>
    <property type="evidence" value="ECO:0007669"/>
    <property type="project" value="InterPro"/>
</dbReference>
<dbReference type="InterPro" id="IPR033910">
    <property type="entry name" value="GluRS_core"/>
</dbReference>
<dbReference type="PRINTS" id="PR00987">
    <property type="entry name" value="TRNASYNTHGLU"/>
</dbReference>
<keyword evidence="9" id="KW-0030">Aminoacyl-tRNA synthetase</keyword>
<dbReference type="GO" id="GO:0004818">
    <property type="term" value="F:glutamate-tRNA ligase activity"/>
    <property type="evidence" value="ECO:0007669"/>
    <property type="project" value="UniProtKB-EC"/>
</dbReference>
<dbReference type="GO" id="GO:0000049">
    <property type="term" value="F:tRNA binding"/>
    <property type="evidence" value="ECO:0007669"/>
    <property type="project" value="InterPro"/>
</dbReference>
<feature type="domain" description="Aminoacyl-tRNA synthetase class I anticodon-binding" evidence="12">
    <location>
        <begin position="314"/>
        <end position="452"/>
    </location>
</feature>
<dbReference type="Gene3D" id="3.40.50.620">
    <property type="entry name" value="HUPs"/>
    <property type="match status" value="1"/>
</dbReference>
<dbReference type="EMBL" id="UINC01003161">
    <property type="protein sequence ID" value="SVA03869.1"/>
    <property type="molecule type" value="Genomic_DNA"/>
</dbReference>
<dbReference type="PANTHER" id="PTHR43311">
    <property type="entry name" value="GLUTAMATE--TRNA LIGASE"/>
    <property type="match status" value="1"/>
</dbReference>
<evidence type="ECO:0000256" key="6">
    <source>
        <dbReference type="ARBA" id="ARBA00022741"/>
    </source>
</evidence>
<dbReference type="AlphaFoldDB" id="A0A381SK92"/>
<protein>
    <recommendedName>
        <fullName evidence="3">glutamate--tRNA ligase</fullName>
        <ecNumber evidence="3">6.1.1.17</ecNumber>
    </recommendedName>
    <alternativeName>
        <fullName evidence="10">Glutamyl-tRNA synthetase</fullName>
    </alternativeName>
</protein>
<gene>
    <name evidence="13" type="ORF">METZ01_LOCUS56723</name>
</gene>
<evidence type="ECO:0000256" key="7">
    <source>
        <dbReference type="ARBA" id="ARBA00022840"/>
    </source>
</evidence>
<dbReference type="Gene3D" id="1.10.10.350">
    <property type="match status" value="1"/>
</dbReference>
<evidence type="ECO:0000256" key="1">
    <source>
        <dbReference type="ARBA" id="ARBA00004173"/>
    </source>
</evidence>
<comment type="similarity">
    <text evidence="2">Belongs to the class-I aminoacyl-tRNA synthetase family. Glutamate--tRNA ligase type 1 subfamily.</text>
</comment>
<accession>A0A381SK92</accession>
<dbReference type="EC" id="6.1.1.17" evidence="3"/>
<evidence type="ECO:0000313" key="13">
    <source>
        <dbReference type="EMBL" id="SVA03869.1"/>
    </source>
</evidence>
<evidence type="ECO:0000259" key="12">
    <source>
        <dbReference type="Pfam" id="PF19269"/>
    </source>
</evidence>
<dbReference type="GO" id="GO:0006424">
    <property type="term" value="P:glutamyl-tRNA aminoacylation"/>
    <property type="evidence" value="ECO:0007669"/>
    <property type="project" value="InterPro"/>
</dbReference>
<dbReference type="InterPro" id="IPR020752">
    <property type="entry name" value="Glu-tRNA-synth_I_codon-bd_sub1"/>
</dbReference>
<dbReference type="FunFam" id="3.40.50.620:FF:000045">
    <property type="entry name" value="Glutamate--tRNA ligase, mitochondrial"/>
    <property type="match status" value="1"/>
</dbReference>
<dbReference type="InterPro" id="IPR020751">
    <property type="entry name" value="aa-tRNA-synth_I_codon-bd_sub2"/>
</dbReference>
<dbReference type="Gene3D" id="1.10.8.70">
    <property type="entry name" value="Glutamate-tRNA synthetase, class I, anticodon-binding domain 1"/>
    <property type="match status" value="1"/>
</dbReference>
<evidence type="ECO:0000256" key="9">
    <source>
        <dbReference type="ARBA" id="ARBA00023146"/>
    </source>
</evidence>
<dbReference type="InterPro" id="IPR049940">
    <property type="entry name" value="GluQ/Sye"/>
</dbReference>
<reference evidence="13" key="1">
    <citation type="submission" date="2018-05" db="EMBL/GenBank/DDBJ databases">
        <authorList>
            <person name="Lanie J.A."/>
            <person name="Ng W.-L."/>
            <person name="Kazmierczak K.M."/>
            <person name="Andrzejewski T.M."/>
            <person name="Davidsen T.M."/>
            <person name="Wayne K.J."/>
            <person name="Tettelin H."/>
            <person name="Glass J.I."/>
            <person name="Rusch D."/>
            <person name="Podicherti R."/>
            <person name="Tsui H.-C.T."/>
            <person name="Winkler M.E."/>
        </authorList>
    </citation>
    <scope>NUCLEOTIDE SEQUENCE</scope>
</reference>
<sequence length="454" mass="52669">MRTALFNYLYAKKVGGKIILRIEDTDQNRKVEKAVENILEAFNKLNIHFDEGPHLESKYGPYFQSQRLSIYKNHIQILLDNGTAYPCFCTGERLDDLRLKLATNKEHIKYDRHCLNLSQEEIRAKMEGEPYVIRMKVPDGEEVVFYDVVRERVAIQCDEIDDQVLIKSDGFPTYHFANVVDDHLMGITHVMRGEEWLPSTPKHVLLYQFFNWKLPKFIHLPLLLNPDKSKLSKRQGDVSVEDYLNKGYLPETLINFVALLGWHPKDDTELFTLAELEKEFSYKRIHKAGAVFDIEKLKWMNGQYLKNLPIETIMKYAEPVFQSEEIDTGDAEKFKAVIENARKRADTIHEMIEHSIPFYTELQYSEEDNNLLQNESSQKVLTYFSEKLTGQINWTEAEIKSLVNETGEMTGVKGKDLYAPLRLALFGEPHGPDISLLIEILGVNEAKNRLKVHI</sequence>
<comment type="subcellular location">
    <subcellularLocation>
        <location evidence="1">Mitochondrion</location>
    </subcellularLocation>
</comment>
<dbReference type="InterPro" id="IPR008925">
    <property type="entry name" value="aa_tRNA-synth_I_cd-bd_sf"/>
</dbReference>
<dbReference type="InterPro" id="IPR020058">
    <property type="entry name" value="Glu/Gln-tRNA-synth_Ib_cat-dom"/>
</dbReference>
<proteinExistence type="inferred from homology"/>
<evidence type="ECO:0000259" key="11">
    <source>
        <dbReference type="Pfam" id="PF00749"/>
    </source>
</evidence>
<keyword evidence="7" id="KW-0067">ATP-binding</keyword>
<dbReference type="HAMAP" id="MF_00022">
    <property type="entry name" value="Glu_tRNA_synth_type1"/>
    <property type="match status" value="1"/>
</dbReference>
<evidence type="ECO:0000256" key="5">
    <source>
        <dbReference type="ARBA" id="ARBA00022598"/>
    </source>
</evidence>
<keyword evidence="4" id="KW-0963">Cytoplasm</keyword>
<evidence type="ECO:0000256" key="3">
    <source>
        <dbReference type="ARBA" id="ARBA00012835"/>
    </source>
</evidence>
<dbReference type="GO" id="GO:0005739">
    <property type="term" value="C:mitochondrion"/>
    <property type="evidence" value="ECO:0007669"/>
    <property type="project" value="UniProtKB-SubCell"/>
</dbReference>
<evidence type="ECO:0000256" key="10">
    <source>
        <dbReference type="ARBA" id="ARBA00030865"/>
    </source>
</evidence>
<dbReference type="NCBIfam" id="TIGR00464">
    <property type="entry name" value="gltX_bact"/>
    <property type="match status" value="1"/>
</dbReference>
<dbReference type="InterPro" id="IPR004527">
    <property type="entry name" value="Glu-tRNA-ligase_bac/mito"/>
</dbReference>
<dbReference type="PANTHER" id="PTHR43311:SF2">
    <property type="entry name" value="GLUTAMATE--TRNA LIGASE, MITOCHONDRIAL-RELATED"/>
    <property type="match status" value="1"/>
</dbReference>
<keyword evidence="8" id="KW-0648">Protein biosynthesis</keyword>
<dbReference type="InterPro" id="IPR000924">
    <property type="entry name" value="Glu/Gln-tRNA-synth"/>
</dbReference>
<evidence type="ECO:0000256" key="8">
    <source>
        <dbReference type="ARBA" id="ARBA00022917"/>
    </source>
</evidence>
<dbReference type="InterPro" id="IPR045462">
    <property type="entry name" value="aa-tRNA-synth_I_cd-bd"/>
</dbReference>
<keyword evidence="6" id="KW-0547">Nucleotide-binding</keyword>
<dbReference type="GO" id="GO:0005524">
    <property type="term" value="F:ATP binding"/>
    <property type="evidence" value="ECO:0007669"/>
    <property type="project" value="UniProtKB-KW"/>
</dbReference>
<dbReference type="CDD" id="cd00808">
    <property type="entry name" value="GluRS_core"/>
    <property type="match status" value="1"/>
</dbReference>
<dbReference type="SUPFAM" id="SSF48163">
    <property type="entry name" value="An anticodon-binding domain of class I aminoacyl-tRNA synthetases"/>
    <property type="match status" value="1"/>
</dbReference>
<organism evidence="13">
    <name type="scientific">marine metagenome</name>
    <dbReference type="NCBI Taxonomy" id="408172"/>
    <lineage>
        <taxon>unclassified sequences</taxon>
        <taxon>metagenomes</taxon>
        <taxon>ecological metagenomes</taxon>
    </lineage>
</organism>
<evidence type="ECO:0000256" key="2">
    <source>
        <dbReference type="ARBA" id="ARBA00007894"/>
    </source>
</evidence>
<feature type="domain" description="Glutamyl/glutaminyl-tRNA synthetase class Ib catalytic" evidence="11">
    <location>
        <begin position="2"/>
        <end position="299"/>
    </location>
</feature>